<feature type="transmembrane region" description="Helical" evidence="1">
    <location>
        <begin position="244"/>
        <end position="265"/>
    </location>
</feature>
<reference evidence="3" key="1">
    <citation type="submission" date="2025-08" db="UniProtKB">
        <authorList>
            <consortium name="RefSeq"/>
        </authorList>
    </citation>
    <scope>IDENTIFICATION</scope>
    <source>
        <strain evidence="3">Airmid</strain>
    </source>
</reference>
<proteinExistence type="predicted"/>
<dbReference type="InParanoid" id="A0A6P6XPA3"/>
<protein>
    <submittedName>
        <fullName evidence="3">Uncharacterized protein LOC113788460</fullName>
    </submittedName>
</protein>
<keyword evidence="1" id="KW-0812">Transmembrane</keyword>
<evidence type="ECO:0000256" key="1">
    <source>
        <dbReference type="SAM" id="Phobius"/>
    </source>
</evidence>
<feature type="transmembrane region" description="Helical" evidence="1">
    <location>
        <begin position="295"/>
        <end position="319"/>
    </location>
</feature>
<sequence>MNQQKQNSRIHNPILRIFVLLHGTSGLQLSPIRFCWPSMFRLFINIILNIFIFYLIFGDQSIWFEIHLITIKMKKLYEQYLLANYYAIFPLIYFGFIGAYHLYGNRIIRMLDSPVFDNNNNIDDCRRNRLKIIAMFIVIKLFWDIRYLFGDFYRIFHSNWSQIRLIMASYLFDSSFFINWIILYYHQILLFFTLKKIQQKLPRKISKINKTTITNSISLEQRLFRSILILSNANRHLQYYYSSILLLVLIDQINQIIGFLSYWLLHQTNLQFINLKCYSKYNHLNIYRQYYQLSIFTWLNIDLLLLMNLLFFSFGYVLIISQTTTID</sequence>
<keyword evidence="1" id="KW-1133">Transmembrane helix</keyword>
<keyword evidence="2" id="KW-1185">Reference proteome</keyword>
<organism evidence="2 3">
    <name type="scientific">Dermatophagoides pteronyssinus</name>
    <name type="common">European house dust mite</name>
    <dbReference type="NCBI Taxonomy" id="6956"/>
    <lineage>
        <taxon>Eukaryota</taxon>
        <taxon>Metazoa</taxon>
        <taxon>Ecdysozoa</taxon>
        <taxon>Arthropoda</taxon>
        <taxon>Chelicerata</taxon>
        <taxon>Arachnida</taxon>
        <taxon>Acari</taxon>
        <taxon>Acariformes</taxon>
        <taxon>Sarcoptiformes</taxon>
        <taxon>Astigmata</taxon>
        <taxon>Psoroptidia</taxon>
        <taxon>Analgoidea</taxon>
        <taxon>Pyroglyphidae</taxon>
        <taxon>Dermatophagoidinae</taxon>
        <taxon>Dermatophagoides</taxon>
    </lineage>
</organism>
<feature type="transmembrane region" description="Helical" evidence="1">
    <location>
        <begin position="42"/>
        <end position="63"/>
    </location>
</feature>
<dbReference type="RefSeq" id="XP_027193714.1">
    <property type="nucleotide sequence ID" value="XM_027337913.1"/>
</dbReference>
<evidence type="ECO:0000313" key="3">
    <source>
        <dbReference type="RefSeq" id="XP_027193714.1"/>
    </source>
</evidence>
<feature type="transmembrane region" description="Helical" evidence="1">
    <location>
        <begin position="132"/>
        <end position="156"/>
    </location>
</feature>
<dbReference type="AlphaFoldDB" id="A0A6P6XPA3"/>
<gene>
    <name evidence="3" type="primary">LOC113788460</name>
</gene>
<accession>A0A6P6XPA3</accession>
<feature type="transmembrane region" description="Helical" evidence="1">
    <location>
        <begin position="176"/>
        <end position="194"/>
    </location>
</feature>
<dbReference type="KEGG" id="dpte:113788460"/>
<keyword evidence="1" id="KW-0472">Membrane</keyword>
<name>A0A6P6XPA3_DERPT</name>
<dbReference type="Proteomes" id="UP000515146">
    <property type="component" value="Unplaced"/>
</dbReference>
<evidence type="ECO:0000313" key="2">
    <source>
        <dbReference type="Proteomes" id="UP000515146"/>
    </source>
</evidence>
<feature type="transmembrane region" description="Helical" evidence="1">
    <location>
        <begin position="83"/>
        <end position="103"/>
    </location>
</feature>